<reference evidence="1 2" key="1">
    <citation type="submission" date="2019-05" db="EMBL/GenBank/DDBJ databases">
        <title>Another draft genome of Portunus trituberculatus and its Hox gene families provides insights of decapod evolution.</title>
        <authorList>
            <person name="Jeong J.-H."/>
            <person name="Song I."/>
            <person name="Kim S."/>
            <person name="Choi T."/>
            <person name="Kim D."/>
            <person name="Ryu S."/>
            <person name="Kim W."/>
        </authorList>
    </citation>
    <scope>NUCLEOTIDE SEQUENCE [LARGE SCALE GENOMIC DNA]</scope>
    <source>
        <tissue evidence="1">Muscle</tissue>
    </source>
</reference>
<proteinExistence type="predicted"/>
<comment type="caution">
    <text evidence="1">The sequence shown here is derived from an EMBL/GenBank/DDBJ whole genome shotgun (WGS) entry which is preliminary data.</text>
</comment>
<accession>A0A5B7FCC1</accession>
<dbReference type="EMBL" id="VSRR010005561">
    <property type="protein sequence ID" value="MPC42763.1"/>
    <property type="molecule type" value="Genomic_DNA"/>
</dbReference>
<name>A0A5B7FCC1_PORTR</name>
<dbReference type="AlphaFoldDB" id="A0A5B7FCC1"/>
<protein>
    <submittedName>
        <fullName evidence="1">Uncharacterized protein</fullName>
    </submittedName>
</protein>
<evidence type="ECO:0000313" key="2">
    <source>
        <dbReference type="Proteomes" id="UP000324222"/>
    </source>
</evidence>
<gene>
    <name evidence="1" type="ORF">E2C01_036395</name>
</gene>
<dbReference type="Proteomes" id="UP000324222">
    <property type="component" value="Unassembled WGS sequence"/>
</dbReference>
<evidence type="ECO:0000313" key="1">
    <source>
        <dbReference type="EMBL" id="MPC42763.1"/>
    </source>
</evidence>
<organism evidence="1 2">
    <name type="scientific">Portunus trituberculatus</name>
    <name type="common">Swimming crab</name>
    <name type="synonym">Neptunus trituberculatus</name>
    <dbReference type="NCBI Taxonomy" id="210409"/>
    <lineage>
        <taxon>Eukaryota</taxon>
        <taxon>Metazoa</taxon>
        <taxon>Ecdysozoa</taxon>
        <taxon>Arthropoda</taxon>
        <taxon>Crustacea</taxon>
        <taxon>Multicrustacea</taxon>
        <taxon>Malacostraca</taxon>
        <taxon>Eumalacostraca</taxon>
        <taxon>Eucarida</taxon>
        <taxon>Decapoda</taxon>
        <taxon>Pleocyemata</taxon>
        <taxon>Brachyura</taxon>
        <taxon>Eubrachyura</taxon>
        <taxon>Portunoidea</taxon>
        <taxon>Portunidae</taxon>
        <taxon>Portuninae</taxon>
        <taxon>Portunus</taxon>
    </lineage>
</organism>
<keyword evidence="2" id="KW-1185">Reference proteome</keyword>
<sequence length="108" mass="12437">MLLGRRGKKSLITISSRRKALVEGSPMRLSGGERQTVQWVVVFQEKRKKKRYSRKYCTVKRQIIFPDVLNVKSEIIRVTSLDYKYDARCMTGAANSNIIHLSRGVTAY</sequence>